<protein>
    <recommendedName>
        <fullName evidence="3">Bacterial surface antigen (D15) domain-containing protein</fullName>
    </recommendedName>
</protein>
<evidence type="ECO:0000256" key="2">
    <source>
        <dbReference type="ARBA" id="ARBA00023136"/>
    </source>
</evidence>
<dbReference type="InterPro" id="IPR000184">
    <property type="entry name" value="Bac_surfAg_D15"/>
</dbReference>
<proteinExistence type="predicted"/>
<keyword evidence="2" id="KW-0472">Membrane</keyword>
<dbReference type="GO" id="GO:0019867">
    <property type="term" value="C:outer membrane"/>
    <property type="evidence" value="ECO:0007669"/>
    <property type="project" value="InterPro"/>
</dbReference>
<name>A0A381S5Y0_9ZZZZ</name>
<feature type="domain" description="Bacterial surface antigen (D15)" evidence="3">
    <location>
        <begin position="363"/>
        <end position="493"/>
    </location>
</feature>
<dbReference type="Gene3D" id="2.40.160.50">
    <property type="entry name" value="membrane protein fhac: a member of the omp85/tpsb transporter family"/>
    <property type="match status" value="1"/>
</dbReference>
<dbReference type="AlphaFoldDB" id="A0A381S5Y0"/>
<gene>
    <name evidence="4" type="ORF">METZ01_LOCUS49417</name>
</gene>
<dbReference type="EMBL" id="UINC01002427">
    <property type="protein sequence ID" value="SUZ96563.1"/>
    <property type="molecule type" value="Genomic_DNA"/>
</dbReference>
<sequence>MKFIIILLTTNLVYGFSSFLNDSSKFTTNEIRFYSDVTIDSSEIITNNIRIIGGVLTVYGTVESQITVIGGDVHILSSAVINGKIVAIGGDVQTDKDAQINGKIVEASLDQGLIYRETFTDSSASGEKNFGISTFSQHNSDGWVHPKPAIFEYNRNEGLRFVPLNWNWDHRNESLIRLSFSLGYRFSSSEFIGRTTLESSLLKNRSATIFASGFKTVRTDDEFRLPEKENSWAGFLGRQDFYDRWDETGFEAGFGLDFSNLKVKGKFVRATQSDIPVDQDLWSFTNESNAFRINLKDSINIDIDYLEGVAAFRTASYSPLKTGFAILSEVDMTLKKNDSPLAEPSLRLIHIAMANWEVSKGVVLRNRLILGMGSESLPIYRQFGIGGLGSVSAHGYKSQLGNHMAQINTELVFTEEFTDTWFMVKLFYDGGMAYNSPDLVDMKPISEHPDKLLQSAGIGFGWENGESLTMGFNFAKQLGSNSPIESTIRFNFNF</sequence>
<comment type="subcellular location">
    <subcellularLocation>
        <location evidence="1">Membrane</location>
    </subcellularLocation>
</comment>
<dbReference type="Pfam" id="PF01103">
    <property type="entry name" value="Omp85"/>
    <property type="match status" value="1"/>
</dbReference>
<evidence type="ECO:0000313" key="4">
    <source>
        <dbReference type="EMBL" id="SUZ96563.1"/>
    </source>
</evidence>
<reference evidence="4" key="1">
    <citation type="submission" date="2018-05" db="EMBL/GenBank/DDBJ databases">
        <authorList>
            <person name="Lanie J.A."/>
            <person name="Ng W.-L."/>
            <person name="Kazmierczak K.M."/>
            <person name="Andrzejewski T.M."/>
            <person name="Davidsen T.M."/>
            <person name="Wayne K.J."/>
            <person name="Tettelin H."/>
            <person name="Glass J.I."/>
            <person name="Rusch D."/>
            <person name="Podicherti R."/>
            <person name="Tsui H.-C.T."/>
            <person name="Winkler M.E."/>
        </authorList>
    </citation>
    <scope>NUCLEOTIDE SEQUENCE</scope>
</reference>
<accession>A0A381S5Y0</accession>
<organism evidence="4">
    <name type="scientific">marine metagenome</name>
    <dbReference type="NCBI Taxonomy" id="408172"/>
    <lineage>
        <taxon>unclassified sequences</taxon>
        <taxon>metagenomes</taxon>
        <taxon>ecological metagenomes</taxon>
    </lineage>
</organism>
<evidence type="ECO:0000259" key="3">
    <source>
        <dbReference type="Pfam" id="PF01103"/>
    </source>
</evidence>
<evidence type="ECO:0000256" key="1">
    <source>
        <dbReference type="ARBA" id="ARBA00004370"/>
    </source>
</evidence>